<organism evidence="2 3">
    <name type="scientific">Coprinellus micaceus</name>
    <name type="common">Glistening ink-cap mushroom</name>
    <name type="synonym">Coprinus micaceus</name>
    <dbReference type="NCBI Taxonomy" id="71717"/>
    <lineage>
        <taxon>Eukaryota</taxon>
        <taxon>Fungi</taxon>
        <taxon>Dikarya</taxon>
        <taxon>Basidiomycota</taxon>
        <taxon>Agaricomycotina</taxon>
        <taxon>Agaricomycetes</taxon>
        <taxon>Agaricomycetidae</taxon>
        <taxon>Agaricales</taxon>
        <taxon>Agaricineae</taxon>
        <taxon>Psathyrellaceae</taxon>
        <taxon>Coprinellus</taxon>
    </lineage>
</organism>
<protein>
    <submittedName>
        <fullName evidence="2">Uncharacterized protein</fullName>
    </submittedName>
</protein>
<proteinExistence type="predicted"/>
<keyword evidence="3" id="KW-1185">Reference proteome</keyword>
<feature type="region of interest" description="Disordered" evidence="1">
    <location>
        <begin position="1"/>
        <end position="29"/>
    </location>
</feature>
<feature type="region of interest" description="Disordered" evidence="1">
    <location>
        <begin position="182"/>
        <end position="209"/>
    </location>
</feature>
<sequence>MSWSNGRKVHGPMGSSNHDASTRDAQRISSNTAIQIREELGISRAVERRWSSWMMQKDSCCPRQFQACNHLDSGRRVIQCQVYEDPGGSHSDQSSQFNPAQVGLPTQLAKVNLVSPIWNSKSGFLCLKIAVKIIIPGHSSSGPTAIAHFRNRGFAKGVDLGVAISAESFAVKLKWSRSDKRVARTNHEHGTNSLYPTRASTRKHPRHVRKDISSTISAGAVIRPVKKDRRSNRIPKDTKARQVDHLRPVAKSWFGKGEALGSGKKSVMSQDMAGVRYTVELPEGIGIGELGCATVLCGAKMSRI</sequence>
<name>A0A4Y7SP48_COPMI</name>
<accession>A0A4Y7SP48</accession>
<reference evidence="2 3" key="1">
    <citation type="journal article" date="2019" name="Nat. Ecol. Evol.">
        <title>Megaphylogeny resolves global patterns of mushroom evolution.</title>
        <authorList>
            <person name="Varga T."/>
            <person name="Krizsan K."/>
            <person name="Foldi C."/>
            <person name="Dima B."/>
            <person name="Sanchez-Garcia M."/>
            <person name="Sanchez-Ramirez S."/>
            <person name="Szollosi G.J."/>
            <person name="Szarkandi J.G."/>
            <person name="Papp V."/>
            <person name="Albert L."/>
            <person name="Andreopoulos W."/>
            <person name="Angelini C."/>
            <person name="Antonin V."/>
            <person name="Barry K.W."/>
            <person name="Bougher N.L."/>
            <person name="Buchanan P."/>
            <person name="Buyck B."/>
            <person name="Bense V."/>
            <person name="Catcheside P."/>
            <person name="Chovatia M."/>
            <person name="Cooper J."/>
            <person name="Damon W."/>
            <person name="Desjardin D."/>
            <person name="Finy P."/>
            <person name="Geml J."/>
            <person name="Haridas S."/>
            <person name="Hughes K."/>
            <person name="Justo A."/>
            <person name="Karasinski D."/>
            <person name="Kautmanova I."/>
            <person name="Kiss B."/>
            <person name="Kocsube S."/>
            <person name="Kotiranta H."/>
            <person name="LaButti K.M."/>
            <person name="Lechner B.E."/>
            <person name="Liimatainen K."/>
            <person name="Lipzen A."/>
            <person name="Lukacs Z."/>
            <person name="Mihaltcheva S."/>
            <person name="Morgado L.N."/>
            <person name="Niskanen T."/>
            <person name="Noordeloos M.E."/>
            <person name="Ohm R.A."/>
            <person name="Ortiz-Santana B."/>
            <person name="Ovrebo C."/>
            <person name="Racz N."/>
            <person name="Riley R."/>
            <person name="Savchenko A."/>
            <person name="Shiryaev A."/>
            <person name="Soop K."/>
            <person name="Spirin V."/>
            <person name="Szebenyi C."/>
            <person name="Tomsovsky M."/>
            <person name="Tulloss R.E."/>
            <person name="Uehling J."/>
            <person name="Grigoriev I.V."/>
            <person name="Vagvolgyi C."/>
            <person name="Papp T."/>
            <person name="Martin F.M."/>
            <person name="Miettinen O."/>
            <person name="Hibbett D.S."/>
            <person name="Nagy L.G."/>
        </authorList>
    </citation>
    <scope>NUCLEOTIDE SEQUENCE [LARGE SCALE GENOMIC DNA]</scope>
    <source>
        <strain evidence="2 3">FP101781</strain>
    </source>
</reference>
<gene>
    <name evidence="2" type="ORF">FA13DRAFT_1778183</name>
</gene>
<evidence type="ECO:0000313" key="3">
    <source>
        <dbReference type="Proteomes" id="UP000298030"/>
    </source>
</evidence>
<dbReference type="EMBL" id="QPFP01000075">
    <property type="protein sequence ID" value="TEB23625.1"/>
    <property type="molecule type" value="Genomic_DNA"/>
</dbReference>
<dbReference type="AlphaFoldDB" id="A0A4Y7SP48"/>
<feature type="compositionally biased region" description="Basic residues" evidence="1">
    <location>
        <begin position="200"/>
        <end position="209"/>
    </location>
</feature>
<evidence type="ECO:0000313" key="2">
    <source>
        <dbReference type="EMBL" id="TEB23625.1"/>
    </source>
</evidence>
<dbReference type="Proteomes" id="UP000298030">
    <property type="component" value="Unassembled WGS sequence"/>
</dbReference>
<evidence type="ECO:0000256" key="1">
    <source>
        <dbReference type="SAM" id="MobiDB-lite"/>
    </source>
</evidence>
<comment type="caution">
    <text evidence="2">The sequence shown here is derived from an EMBL/GenBank/DDBJ whole genome shotgun (WGS) entry which is preliminary data.</text>
</comment>